<evidence type="ECO:0000259" key="15">
    <source>
        <dbReference type="SMART" id="SM00936"/>
    </source>
</evidence>
<keyword evidence="9" id="KW-0133">Cell shape</keyword>
<comment type="caution">
    <text evidence="16">The sequence shown here is derived from an EMBL/GenBank/DDBJ whole genome shotgun (WGS) entry which is preliminary data.</text>
</comment>
<keyword evidence="11" id="KW-0961">Cell wall biogenesis/degradation</keyword>
<dbReference type="Gene3D" id="3.40.710.10">
    <property type="entry name" value="DD-peptidase/beta-lactamase superfamily"/>
    <property type="match status" value="1"/>
</dbReference>
<evidence type="ECO:0000256" key="2">
    <source>
        <dbReference type="ARBA" id="ARBA00004752"/>
    </source>
</evidence>
<feature type="chain" id="PRO_5045250983" description="serine-type D-Ala-D-Ala carboxypeptidase" evidence="14">
    <location>
        <begin position="23"/>
        <end position="378"/>
    </location>
</feature>
<keyword evidence="8 16" id="KW-0378">Hydrolase</keyword>
<protein>
    <recommendedName>
        <fullName evidence="4">serine-type D-Ala-D-Ala carboxypeptidase</fullName>
        <ecNumber evidence="4">3.4.16.4</ecNumber>
    </recommendedName>
</protein>
<dbReference type="InterPro" id="IPR001967">
    <property type="entry name" value="Peptidase_S11_N"/>
</dbReference>
<dbReference type="InterPro" id="IPR018044">
    <property type="entry name" value="Peptidase_S11"/>
</dbReference>
<evidence type="ECO:0000256" key="7">
    <source>
        <dbReference type="ARBA" id="ARBA00022729"/>
    </source>
</evidence>
<evidence type="ECO:0000256" key="10">
    <source>
        <dbReference type="ARBA" id="ARBA00022984"/>
    </source>
</evidence>
<evidence type="ECO:0000256" key="14">
    <source>
        <dbReference type="SAM" id="SignalP"/>
    </source>
</evidence>
<name>A0ABT7DRV9_9NEIS</name>
<feature type="domain" description="Peptidase S11 D-Ala-D-Ala carboxypeptidase A C-terminal" evidence="15">
    <location>
        <begin position="272"/>
        <end position="362"/>
    </location>
</feature>
<evidence type="ECO:0000313" key="16">
    <source>
        <dbReference type="EMBL" id="MDK2122803.1"/>
    </source>
</evidence>
<organism evidence="16 17">
    <name type="scientific">Parachitinimonas caeni</name>
    <dbReference type="NCBI Taxonomy" id="3031301"/>
    <lineage>
        <taxon>Bacteria</taxon>
        <taxon>Pseudomonadati</taxon>
        <taxon>Pseudomonadota</taxon>
        <taxon>Betaproteobacteria</taxon>
        <taxon>Neisseriales</taxon>
        <taxon>Chitinibacteraceae</taxon>
        <taxon>Parachitinimonas</taxon>
    </lineage>
</organism>
<reference evidence="16" key="1">
    <citation type="submission" date="2023-03" db="EMBL/GenBank/DDBJ databases">
        <title>Chitinimonas shenzhenensis gen. nov., sp. nov., a novel member of family Burkholderiaceae isolated from activated sludge collected in Shen Zhen, China.</title>
        <authorList>
            <person name="Wang X."/>
        </authorList>
    </citation>
    <scope>NUCLEOTIDE SEQUENCE</scope>
    <source>
        <strain evidence="16">DQS-5</strain>
    </source>
</reference>
<dbReference type="RefSeq" id="WP_284099093.1">
    <property type="nucleotide sequence ID" value="NZ_JARRAF010000002.1"/>
</dbReference>
<dbReference type="Proteomes" id="UP001172778">
    <property type="component" value="Unassembled WGS sequence"/>
</dbReference>
<keyword evidence="5 16" id="KW-0121">Carboxypeptidase</keyword>
<keyword evidence="6" id="KW-0645">Protease</keyword>
<accession>A0ABT7DRV9</accession>
<keyword evidence="17" id="KW-1185">Reference proteome</keyword>
<feature type="signal peptide" evidence="14">
    <location>
        <begin position="1"/>
        <end position="22"/>
    </location>
</feature>
<evidence type="ECO:0000256" key="6">
    <source>
        <dbReference type="ARBA" id="ARBA00022670"/>
    </source>
</evidence>
<gene>
    <name evidence="16" type="ORF">PZA18_01930</name>
</gene>
<evidence type="ECO:0000256" key="1">
    <source>
        <dbReference type="ARBA" id="ARBA00003217"/>
    </source>
</evidence>
<dbReference type="EC" id="3.4.16.4" evidence="4"/>
<dbReference type="InterPro" id="IPR015956">
    <property type="entry name" value="Peniciliin-bd_prot_C_sf"/>
</dbReference>
<dbReference type="PRINTS" id="PR00725">
    <property type="entry name" value="DADACBPTASE1"/>
</dbReference>
<evidence type="ECO:0000256" key="12">
    <source>
        <dbReference type="ARBA" id="ARBA00034000"/>
    </source>
</evidence>
<keyword evidence="7 14" id="KW-0732">Signal</keyword>
<comment type="catalytic activity">
    <reaction evidence="12">
        <text>Preferential cleavage: (Ac)2-L-Lys-D-Ala-|-D-Ala. Also transpeptidation of peptidyl-alanyl moieties that are N-acyl substituents of D-alanine.</text>
        <dbReference type="EC" id="3.4.16.4"/>
    </reaction>
</comment>
<dbReference type="InterPro" id="IPR012338">
    <property type="entry name" value="Beta-lactam/transpept-like"/>
</dbReference>
<keyword evidence="10" id="KW-0573">Peptidoglycan synthesis</keyword>
<dbReference type="Pfam" id="PF00768">
    <property type="entry name" value="Peptidase_S11"/>
    <property type="match status" value="1"/>
</dbReference>
<evidence type="ECO:0000256" key="8">
    <source>
        <dbReference type="ARBA" id="ARBA00022801"/>
    </source>
</evidence>
<evidence type="ECO:0000313" key="17">
    <source>
        <dbReference type="Proteomes" id="UP001172778"/>
    </source>
</evidence>
<dbReference type="InterPro" id="IPR037167">
    <property type="entry name" value="Peptidase_S11_C_sf"/>
</dbReference>
<dbReference type="Pfam" id="PF07943">
    <property type="entry name" value="PBP5_C"/>
    <property type="match status" value="1"/>
</dbReference>
<dbReference type="Gene3D" id="2.60.410.10">
    <property type="entry name" value="D-Ala-D-Ala carboxypeptidase, C-terminal domain"/>
    <property type="match status" value="1"/>
</dbReference>
<comment type="pathway">
    <text evidence="2">Cell wall biogenesis; peptidoglycan biosynthesis.</text>
</comment>
<evidence type="ECO:0000256" key="9">
    <source>
        <dbReference type="ARBA" id="ARBA00022960"/>
    </source>
</evidence>
<dbReference type="PANTHER" id="PTHR21581">
    <property type="entry name" value="D-ALANYL-D-ALANINE CARBOXYPEPTIDASE"/>
    <property type="match status" value="1"/>
</dbReference>
<dbReference type="EMBL" id="JARRAF010000002">
    <property type="protein sequence ID" value="MDK2122803.1"/>
    <property type="molecule type" value="Genomic_DNA"/>
</dbReference>
<dbReference type="SUPFAM" id="SSF69189">
    <property type="entry name" value="Penicillin-binding protein associated domain"/>
    <property type="match status" value="1"/>
</dbReference>
<evidence type="ECO:0000256" key="5">
    <source>
        <dbReference type="ARBA" id="ARBA00022645"/>
    </source>
</evidence>
<sequence>MKRLLFAGLAGLLLNATVFANAMNVPPVPEIAARSYFLVDYQSGKVIAARGAADKVEPASLTKLMTAYLTFKAVKRGSIKLDQQFTVSQKGWKTEGSRMFLDPKKPAKVEELIRGMIVQSGNDACVTLAEAIAGDEAVFAQMMNTEAARLGMKNTHFMNATGLPHPQHYSTAEDLAILSAAIIRDFPEFYPIYSLKEYRYNNISQPNRNLLLFRDPSVDGMKTGHTDNAGFCLVASTHRDGRRLISVLLGAANENVRAVESLKLLNYGLQFYDTPKLYSAKQVVSSLPVWKGAVPQVQLGFQADQFMTLPRGQSSKIKADLVTQQPLVAPIRAGQTLGKLKLTLEGQPVGELPVVALAEVQQAGILGRAWDTMRLWFH</sequence>
<dbReference type="PANTHER" id="PTHR21581:SF6">
    <property type="entry name" value="TRAFFICKING PROTEIN PARTICLE COMPLEX SUBUNIT 12"/>
    <property type="match status" value="1"/>
</dbReference>
<comment type="similarity">
    <text evidence="3 13">Belongs to the peptidase S11 family.</text>
</comment>
<proteinExistence type="inferred from homology"/>
<evidence type="ECO:0000256" key="4">
    <source>
        <dbReference type="ARBA" id="ARBA00012448"/>
    </source>
</evidence>
<evidence type="ECO:0000256" key="3">
    <source>
        <dbReference type="ARBA" id="ARBA00007164"/>
    </source>
</evidence>
<evidence type="ECO:0000256" key="13">
    <source>
        <dbReference type="RuleBase" id="RU004016"/>
    </source>
</evidence>
<dbReference type="SMART" id="SM00936">
    <property type="entry name" value="PBP5_C"/>
    <property type="match status" value="1"/>
</dbReference>
<comment type="function">
    <text evidence="1">Removes C-terminal D-alanyl residues from sugar-peptide cell wall precursors.</text>
</comment>
<dbReference type="SUPFAM" id="SSF56601">
    <property type="entry name" value="beta-lactamase/transpeptidase-like"/>
    <property type="match status" value="1"/>
</dbReference>
<dbReference type="GO" id="GO:0004180">
    <property type="term" value="F:carboxypeptidase activity"/>
    <property type="evidence" value="ECO:0007669"/>
    <property type="project" value="UniProtKB-KW"/>
</dbReference>
<evidence type="ECO:0000256" key="11">
    <source>
        <dbReference type="ARBA" id="ARBA00023316"/>
    </source>
</evidence>
<dbReference type="InterPro" id="IPR012907">
    <property type="entry name" value="Peptidase_S11_C"/>
</dbReference>